<evidence type="ECO:0000313" key="2">
    <source>
        <dbReference type="Proteomes" id="UP001314181"/>
    </source>
</evidence>
<keyword evidence="2" id="KW-1185">Reference proteome</keyword>
<organism evidence="1 2">
    <name type="scientific">Candidatus Xenohaliotis californiensis</name>
    <dbReference type="NCBI Taxonomy" id="84677"/>
    <lineage>
        <taxon>Bacteria</taxon>
        <taxon>Pseudomonadati</taxon>
        <taxon>Pseudomonadota</taxon>
        <taxon>Alphaproteobacteria</taxon>
        <taxon>Rickettsiales</taxon>
        <taxon>Anaplasmataceae</taxon>
        <taxon>Candidatus Xenohaliotis</taxon>
    </lineage>
</organism>
<dbReference type="RefSeq" id="WP_338364541.1">
    <property type="nucleotide sequence ID" value="NZ_CAWVOK010000028.1"/>
</dbReference>
<evidence type="ECO:0008006" key="3">
    <source>
        <dbReference type="Google" id="ProtNLM"/>
    </source>
</evidence>
<name>A0ABM9N8Q0_9RICK</name>
<protein>
    <recommendedName>
        <fullName evidence="3">Secreted protein</fullName>
    </recommendedName>
</protein>
<dbReference type="Proteomes" id="UP001314181">
    <property type="component" value="Unassembled WGS sequence"/>
</dbReference>
<reference evidence="1 2" key="1">
    <citation type="submission" date="2024-01" db="EMBL/GenBank/DDBJ databases">
        <authorList>
            <person name="Kunselman E."/>
        </authorList>
    </citation>
    <scope>NUCLEOTIDE SEQUENCE [LARGE SCALE GENOMIC DNA]</scope>
    <source>
        <strain evidence="1">2 abalone samples</strain>
    </source>
</reference>
<comment type="caution">
    <text evidence="1">The sequence shown here is derived from an EMBL/GenBank/DDBJ whole genome shotgun (WGS) entry which is preliminary data.</text>
</comment>
<gene>
    <name evidence="1" type="ORF">CAXC1_350002</name>
</gene>
<evidence type="ECO:0000313" key="1">
    <source>
        <dbReference type="EMBL" id="CAK8163375.1"/>
    </source>
</evidence>
<dbReference type="EMBL" id="CAWVOK010000028">
    <property type="protein sequence ID" value="CAK8163375.1"/>
    <property type="molecule type" value="Genomic_DNA"/>
</dbReference>
<accession>A0ABM9N8Q0</accession>
<sequence>MKKNKITLMIAKKINIILLAITIVIISMVSATIKHNQIKNQQLQILPLINYKTPSANNNNEVQHIDKQIYNLIHNKKKQPTL</sequence>
<proteinExistence type="predicted"/>